<dbReference type="PROSITE" id="PS50144">
    <property type="entry name" value="MATH"/>
    <property type="match status" value="1"/>
</dbReference>
<dbReference type="GO" id="GO:0030163">
    <property type="term" value="P:protein catabolic process"/>
    <property type="evidence" value="ECO:0007669"/>
    <property type="project" value="UniProtKB-ARBA"/>
</dbReference>
<dbReference type="Proteomes" id="UP000215335">
    <property type="component" value="Unassembled WGS sequence"/>
</dbReference>
<dbReference type="STRING" id="543379.A0A232F8K3"/>
<name>A0A232F8K3_9HYME</name>
<dbReference type="InterPro" id="IPR011333">
    <property type="entry name" value="SKP1/BTB/POZ_sf"/>
</dbReference>
<proteinExistence type="predicted"/>
<comment type="caution">
    <text evidence="3">The sequence shown here is derived from an EMBL/GenBank/DDBJ whole genome shotgun (WGS) entry which is preliminary data.</text>
</comment>
<reference evidence="3 4" key="1">
    <citation type="journal article" date="2017" name="Curr. Biol.">
        <title>The Evolution of Venom by Co-option of Single-Copy Genes.</title>
        <authorList>
            <person name="Martinson E.O."/>
            <person name="Mrinalini"/>
            <person name="Kelkar Y.D."/>
            <person name="Chang C.H."/>
            <person name="Werren J.H."/>
        </authorList>
    </citation>
    <scope>NUCLEOTIDE SEQUENCE [LARGE SCALE GENOMIC DNA]</scope>
    <source>
        <strain evidence="3 4">Alberta</strain>
        <tissue evidence="3">Whole body</tissue>
    </source>
</reference>
<dbReference type="InterPro" id="IPR000210">
    <property type="entry name" value="BTB/POZ_dom"/>
</dbReference>
<dbReference type="SMART" id="SM00225">
    <property type="entry name" value="BTB"/>
    <property type="match status" value="1"/>
</dbReference>
<evidence type="ECO:0000259" key="1">
    <source>
        <dbReference type="PROSITE" id="PS50097"/>
    </source>
</evidence>
<evidence type="ECO:0000313" key="4">
    <source>
        <dbReference type="Proteomes" id="UP000215335"/>
    </source>
</evidence>
<dbReference type="Gene3D" id="2.60.210.10">
    <property type="entry name" value="Apoptosis, Tumor Necrosis Factor Receptor Associated Protein 2, Chain A"/>
    <property type="match status" value="1"/>
</dbReference>
<dbReference type="InterPro" id="IPR002083">
    <property type="entry name" value="MATH/TRAF_dom"/>
</dbReference>
<dbReference type="Pfam" id="PF22486">
    <property type="entry name" value="MATH_2"/>
    <property type="match status" value="1"/>
</dbReference>
<dbReference type="EMBL" id="NNAY01000759">
    <property type="protein sequence ID" value="OXU26647.1"/>
    <property type="molecule type" value="Genomic_DNA"/>
</dbReference>
<organism evidence="3 4">
    <name type="scientific">Trichomalopsis sarcophagae</name>
    <dbReference type="NCBI Taxonomy" id="543379"/>
    <lineage>
        <taxon>Eukaryota</taxon>
        <taxon>Metazoa</taxon>
        <taxon>Ecdysozoa</taxon>
        <taxon>Arthropoda</taxon>
        <taxon>Hexapoda</taxon>
        <taxon>Insecta</taxon>
        <taxon>Pterygota</taxon>
        <taxon>Neoptera</taxon>
        <taxon>Endopterygota</taxon>
        <taxon>Hymenoptera</taxon>
        <taxon>Apocrita</taxon>
        <taxon>Proctotrupomorpha</taxon>
        <taxon>Chalcidoidea</taxon>
        <taxon>Pteromalidae</taxon>
        <taxon>Pteromalinae</taxon>
        <taxon>Trichomalopsis</taxon>
    </lineage>
</organism>
<feature type="domain" description="MATH" evidence="2">
    <location>
        <begin position="30"/>
        <end position="148"/>
    </location>
</feature>
<dbReference type="AlphaFoldDB" id="A0A232F8K3"/>
<dbReference type="Pfam" id="PF00651">
    <property type="entry name" value="BTB"/>
    <property type="match status" value="1"/>
</dbReference>
<feature type="domain" description="BTB" evidence="1">
    <location>
        <begin position="144"/>
        <end position="212"/>
    </location>
</feature>
<evidence type="ECO:0000313" key="3">
    <source>
        <dbReference type="EMBL" id="OXU26647.1"/>
    </source>
</evidence>
<evidence type="ECO:0000259" key="2">
    <source>
        <dbReference type="PROSITE" id="PS50144"/>
    </source>
</evidence>
<protein>
    <recommendedName>
        <fullName evidence="5">BTB domain-containing protein</fullName>
    </recommendedName>
</protein>
<dbReference type="SUPFAM" id="SSF49599">
    <property type="entry name" value="TRAF domain-like"/>
    <property type="match status" value="1"/>
</dbReference>
<dbReference type="SUPFAM" id="SSF54695">
    <property type="entry name" value="POZ domain"/>
    <property type="match status" value="1"/>
</dbReference>
<dbReference type="InterPro" id="IPR008974">
    <property type="entry name" value="TRAF-like"/>
</dbReference>
<dbReference type="PANTHER" id="PTHR24413">
    <property type="entry name" value="SPECKLE-TYPE POZ PROTEIN"/>
    <property type="match status" value="1"/>
</dbReference>
<accession>A0A232F8K3</accession>
<gene>
    <name evidence="3" type="ORF">TSAR_007886</name>
</gene>
<sequence length="297" mass="34674">MDSECHPNCEYDRQTKMAERNVIGSLSSVNVDNLWTINNFSNHLNAETNEFLRSPYFHVDKYKWNILLYMNDVGIGPQDFITVLINVKMERPFELRTQIKFSLINSRNEEINIKNSRHGKLVIRCNLAFLDQTVNLPSDKRTLTDVKLHTANGEDIHAHKAILAANSPVFYAMFQHDTTENQENVIKIADCDFDALTELIRFMYTGTIRNLENIAQDLLVTAGKYNMKELKLLTLKTVLDYIFMLRLHKFTDLEEDVRKYIHENIKDAIYSTEFISMKQEYPNLLLDLLCYSVEMDD</sequence>
<keyword evidence="4" id="KW-1185">Reference proteome</keyword>
<evidence type="ECO:0008006" key="5">
    <source>
        <dbReference type="Google" id="ProtNLM"/>
    </source>
</evidence>
<dbReference type="Gene3D" id="3.30.710.10">
    <property type="entry name" value="Potassium Channel Kv1.1, Chain A"/>
    <property type="match status" value="1"/>
</dbReference>
<dbReference type="PROSITE" id="PS50097">
    <property type="entry name" value="BTB"/>
    <property type="match status" value="1"/>
</dbReference>